<gene>
    <name evidence="1" type="ORF">WKI67_24550</name>
</gene>
<organism evidence="1 2">
    <name type="scientific">Streptomyces achmelvichensis</name>
    <dbReference type="NCBI Taxonomy" id="3134111"/>
    <lineage>
        <taxon>Bacteria</taxon>
        <taxon>Bacillati</taxon>
        <taxon>Actinomycetota</taxon>
        <taxon>Actinomycetes</taxon>
        <taxon>Kitasatosporales</taxon>
        <taxon>Streptomycetaceae</taxon>
        <taxon>Streptomyces</taxon>
    </lineage>
</organism>
<proteinExistence type="predicted"/>
<reference evidence="1" key="1">
    <citation type="submission" date="2024-03" db="EMBL/GenBank/DDBJ databases">
        <title>Novel Streptomyces species of biotechnological and ecological value are a feature of Machair soil.</title>
        <authorList>
            <person name="Prole J.R."/>
            <person name="Goodfellow M."/>
            <person name="Allenby N."/>
            <person name="Ward A.C."/>
        </authorList>
    </citation>
    <scope>NUCLEOTIDE SEQUENCE</scope>
    <source>
        <strain evidence="1">MS2.AVA.5</strain>
    </source>
</reference>
<keyword evidence="2" id="KW-1185">Reference proteome</keyword>
<evidence type="ECO:0000313" key="1">
    <source>
        <dbReference type="EMBL" id="MEJ8636538.1"/>
    </source>
</evidence>
<evidence type="ECO:0000313" key="2">
    <source>
        <dbReference type="Proteomes" id="UP001377168"/>
    </source>
</evidence>
<dbReference type="EMBL" id="JBBKAJ010000022">
    <property type="protein sequence ID" value="MEJ8636538.1"/>
    <property type="molecule type" value="Genomic_DNA"/>
</dbReference>
<protein>
    <submittedName>
        <fullName evidence="1">Uncharacterized protein</fullName>
    </submittedName>
</protein>
<comment type="caution">
    <text evidence="1">The sequence shown here is derived from an EMBL/GenBank/DDBJ whole genome shotgun (WGS) entry which is preliminary data.</text>
</comment>
<dbReference type="Proteomes" id="UP001377168">
    <property type="component" value="Unassembled WGS sequence"/>
</dbReference>
<accession>A0ACC6PYZ8</accession>
<sequence>MQDDSSVQAGAGPQPEPIRFFGTTWVGHDGRYGLRRVGAAAGSLFAAVAACLVLRFAYQGLEIAAVGGFVNMLVVVMFAVCSAIAFRKTWEGFSSRPTGAATPDALRSLRAIGFVGVLLAYFLRSLVEAPGEKLHREEYETARAQYEKRRATRTGNPAARKSKGGKPRRR</sequence>
<name>A0ACC6PYZ8_9ACTN</name>